<evidence type="ECO:0000313" key="7">
    <source>
        <dbReference type="Proteomes" id="UP001227964"/>
    </source>
</evidence>
<dbReference type="Pfam" id="PF13545">
    <property type="entry name" value="HTH_Crp_2"/>
    <property type="match status" value="1"/>
</dbReference>
<feature type="domain" description="Cyclic nucleotide-binding" evidence="4">
    <location>
        <begin position="1"/>
        <end position="111"/>
    </location>
</feature>
<reference evidence="6 7" key="1">
    <citation type="submission" date="2023-06" db="EMBL/GenBank/DDBJ databases">
        <title>Marinobacter azerbaijanicus a moderately halophilic, isolated from Urmia Lake in Azerbaijan region of Iran.</title>
        <authorList>
            <person name="Sanchez-Porro C."/>
            <person name="Aghdam E.M."/>
            <person name="Saheb S.M."/>
            <person name="Tarhriz V."/>
            <person name="Kazemi E."/>
            <person name="Ammozegar M.A."/>
            <person name="Ventosa A."/>
            <person name="Hejazi M.S."/>
        </authorList>
    </citation>
    <scope>NUCLEOTIDE SEQUENCE [LARGE SCALE GENOMIC DNA]</scope>
    <source>
        <strain evidence="6 7">TBZ242</strain>
    </source>
</reference>
<dbReference type="InterPro" id="IPR036388">
    <property type="entry name" value="WH-like_DNA-bd_sf"/>
</dbReference>
<dbReference type="PRINTS" id="PR00034">
    <property type="entry name" value="HTHCRP"/>
</dbReference>
<dbReference type="SUPFAM" id="SSF46785">
    <property type="entry name" value="Winged helix' DNA-binding domain"/>
    <property type="match status" value="1"/>
</dbReference>
<evidence type="ECO:0000256" key="3">
    <source>
        <dbReference type="ARBA" id="ARBA00023163"/>
    </source>
</evidence>
<evidence type="ECO:0000259" key="5">
    <source>
        <dbReference type="PROSITE" id="PS51063"/>
    </source>
</evidence>
<feature type="domain" description="HTH crp-type" evidence="5">
    <location>
        <begin position="125"/>
        <end position="198"/>
    </location>
</feature>
<dbReference type="PANTHER" id="PTHR24567:SF75">
    <property type="entry name" value="FUMARATE AND NITRATE REDUCTION REGULATORY PROTEIN"/>
    <property type="match status" value="1"/>
</dbReference>
<dbReference type="PROSITE" id="PS00042">
    <property type="entry name" value="HTH_CRP_1"/>
    <property type="match status" value="1"/>
</dbReference>
<proteinExistence type="predicted"/>
<dbReference type="Proteomes" id="UP001227964">
    <property type="component" value="Unassembled WGS sequence"/>
</dbReference>
<comment type="caution">
    <text evidence="6">The sequence shown here is derived from an EMBL/GenBank/DDBJ whole genome shotgun (WGS) entry which is preliminary data.</text>
</comment>
<evidence type="ECO:0000313" key="6">
    <source>
        <dbReference type="EMBL" id="MDL0432664.1"/>
    </source>
</evidence>
<dbReference type="PROSITE" id="PS50042">
    <property type="entry name" value="CNMP_BINDING_3"/>
    <property type="match status" value="1"/>
</dbReference>
<evidence type="ECO:0000259" key="4">
    <source>
        <dbReference type="PROSITE" id="PS50042"/>
    </source>
</evidence>
<dbReference type="SUPFAM" id="SSF51206">
    <property type="entry name" value="cAMP-binding domain-like"/>
    <property type="match status" value="1"/>
</dbReference>
<dbReference type="PANTHER" id="PTHR24567">
    <property type="entry name" value="CRP FAMILY TRANSCRIPTIONAL REGULATORY PROTEIN"/>
    <property type="match status" value="1"/>
</dbReference>
<dbReference type="Gene3D" id="2.60.120.10">
    <property type="entry name" value="Jelly Rolls"/>
    <property type="match status" value="1"/>
</dbReference>
<keyword evidence="7" id="KW-1185">Reference proteome</keyword>
<dbReference type="RefSeq" id="WP_285391901.1">
    <property type="nucleotide sequence ID" value="NZ_JASSVS010000008.1"/>
</dbReference>
<dbReference type="Gene3D" id="1.10.10.10">
    <property type="entry name" value="Winged helix-like DNA-binding domain superfamily/Winged helix DNA-binding domain"/>
    <property type="match status" value="1"/>
</dbReference>
<accession>A0ABT7IES0</accession>
<dbReference type="InterPro" id="IPR018335">
    <property type="entry name" value="Tscrpt_reg_HTH_Crp-type_CS"/>
</dbReference>
<dbReference type="InterPro" id="IPR050397">
    <property type="entry name" value="Env_Response_Regulators"/>
</dbReference>
<evidence type="ECO:0000256" key="1">
    <source>
        <dbReference type="ARBA" id="ARBA00023015"/>
    </source>
</evidence>
<dbReference type="PROSITE" id="PS51063">
    <property type="entry name" value="HTH_CRP_2"/>
    <property type="match status" value="1"/>
</dbReference>
<dbReference type="CDD" id="cd00038">
    <property type="entry name" value="CAP_ED"/>
    <property type="match status" value="1"/>
</dbReference>
<evidence type="ECO:0000256" key="2">
    <source>
        <dbReference type="ARBA" id="ARBA00023125"/>
    </source>
</evidence>
<organism evidence="6 7">
    <name type="scientific">Marinobacter azerbaijanicus</name>
    <dbReference type="NCBI Taxonomy" id="3050455"/>
    <lineage>
        <taxon>Bacteria</taxon>
        <taxon>Pseudomonadati</taxon>
        <taxon>Pseudomonadota</taxon>
        <taxon>Gammaproteobacteria</taxon>
        <taxon>Pseudomonadales</taxon>
        <taxon>Marinobacteraceae</taxon>
        <taxon>Marinobacter</taxon>
    </lineage>
</organism>
<dbReference type="InterPro" id="IPR000595">
    <property type="entry name" value="cNMP-bd_dom"/>
</dbReference>
<dbReference type="Pfam" id="PF00027">
    <property type="entry name" value="cNMP_binding"/>
    <property type="match status" value="1"/>
</dbReference>
<keyword evidence="1" id="KW-0805">Transcription regulation</keyword>
<protein>
    <submittedName>
        <fullName evidence="6">Helix-turn-helix domain-containing protein</fullName>
    </submittedName>
</protein>
<gene>
    <name evidence="6" type="ORF">QPM17_16100</name>
</gene>
<dbReference type="EMBL" id="JASSVS010000008">
    <property type="protein sequence ID" value="MDL0432664.1"/>
    <property type="molecule type" value="Genomic_DNA"/>
</dbReference>
<dbReference type="SMART" id="SM00100">
    <property type="entry name" value="cNMP"/>
    <property type="match status" value="1"/>
</dbReference>
<name>A0ABT7IES0_9GAMM</name>
<dbReference type="InterPro" id="IPR012318">
    <property type="entry name" value="HTH_CRP"/>
</dbReference>
<dbReference type="InterPro" id="IPR036390">
    <property type="entry name" value="WH_DNA-bd_sf"/>
</dbReference>
<dbReference type="InterPro" id="IPR018490">
    <property type="entry name" value="cNMP-bd_dom_sf"/>
</dbReference>
<dbReference type="SMART" id="SM00419">
    <property type="entry name" value="HTH_CRP"/>
    <property type="match status" value="1"/>
</dbReference>
<sequence length="262" mass="29896">MHIDQQIKHQIVAKKNATIIAQNSLFTHCYIVKAGAVKTVYLNNRGDEKIMRFFLPGEVFGFEGILEGRNTCSAIALERSTLCKINYKKLYEFANEVPMLQEWLLRSILQELHSMEVLTRWLSYTSAEERVISFLMELSERQRLRSPHNGEFHLPMSRQDIANYLGLALETVSRVLHRLQRAGDLTVRNRTINLLQLDVLRERVATVETSSVPDLQLRSNSLVSPLHAPAFAKSLDSNPVLWALLKRGTMGQGSAHDLMKKL</sequence>
<keyword evidence="3" id="KW-0804">Transcription</keyword>
<dbReference type="InterPro" id="IPR014710">
    <property type="entry name" value="RmlC-like_jellyroll"/>
</dbReference>
<dbReference type="CDD" id="cd00092">
    <property type="entry name" value="HTH_CRP"/>
    <property type="match status" value="1"/>
</dbReference>
<keyword evidence="2" id="KW-0238">DNA-binding</keyword>